<reference evidence="1 2" key="1">
    <citation type="journal article" date="2019" name="Nat. Ecol. Evol.">
        <title>Megaphylogeny resolves global patterns of mushroom evolution.</title>
        <authorList>
            <person name="Varga T."/>
            <person name="Krizsan K."/>
            <person name="Foldi C."/>
            <person name="Dima B."/>
            <person name="Sanchez-Garcia M."/>
            <person name="Sanchez-Ramirez S."/>
            <person name="Szollosi G.J."/>
            <person name="Szarkandi J.G."/>
            <person name="Papp V."/>
            <person name="Albert L."/>
            <person name="Andreopoulos W."/>
            <person name="Angelini C."/>
            <person name="Antonin V."/>
            <person name="Barry K.W."/>
            <person name="Bougher N.L."/>
            <person name="Buchanan P."/>
            <person name="Buyck B."/>
            <person name="Bense V."/>
            <person name="Catcheside P."/>
            <person name="Chovatia M."/>
            <person name="Cooper J."/>
            <person name="Damon W."/>
            <person name="Desjardin D."/>
            <person name="Finy P."/>
            <person name="Geml J."/>
            <person name="Haridas S."/>
            <person name="Hughes K."/>
            <person name="Justo A."/>
            <person name="Karasinski D."/>
            <person name="Kautmanova I."/>
            <person name="Kiss B."/>
            <person name="Kocsube S."/>
            <person name="Kotiranta H."/>
            <person name="LaButti K.M."/>
            <person name="Lechner B.E."/>
            <person name="Liimatainen K."/>
            <person name="Lipzen A."/>
            <person name="Lukacs Z."/>
            <person name="Mihaltcheva S."/>
            <person name="Morgado L.N."/>
            <person name="Niskanen T."/>
            <person name="Noordeloos M.E."/>
            <person name="Ohm R.A."/>
            <person name="Ortiz-Santana B."/>
            <person name="Ovrebo C."/>
            <person name="Racz N."/>
            <person name="Riley R."/>
            <person name="Savchenko A."/>
            <person name="Shiryaev A."/>
            <person name="Soop K."/>
            <person name="Spirin V."/>
            <person name="Szebenyi C."/>
            <person name="Tomsovsky M."/>
            <person name="Tulloss R.E."/>
            <person name="Uehling J."/>
            <person name="Grigoriev I.V."/>
            <person name="Vagvolgyi C."/>
            <person name="Papp T."/>
            <person name="Martin F.M."/>
            <person name="Miettinen O."/>
            <person name="Hibbett D.S."/>
            <person name="Nagy L.G."/>
        </authorList>
    </citation>
    <scope>NUCLEOTIDE SEQUENCE [LARGE SCALE GENOMIC DNA]</scope>
    <source>
        <strain evidence="1 2">NL-1719</strain>
    </source>
</reference>
<accession>A0ACD3AQ97</accession>
<evidence type="ECO:0000313" key="1">
    <source>
        <dbReference type="EMBL" id="TFK67896.1"/>
    </source>
</evidence>
<dbReference type="Proteomes" id="UP000308600">
    <property type="component" value="Unassembled WGS sequence"/>
</dbReference>
<dbReference type="EMBL" id="ML208364">
    <property type="protein sequence ID" value="TFK67896.1"/>
    <property type="molecule type" value="Genomic_DNA"/>
</dbReference>
<keyword evidence="2" id="KW-1185">Reference proteome</keyword>
<gene>
    <name evidence="1" type="ORF">BDN72DRAFT_898583</name>
</gene>
<evidence type="ECO:0000313" key="2">
    <source>
        <dbReference type="Proteomes" id="UP000308600"/>
    </source>
</evidence>
<organism evidence="1 2">
    <name type="scientific">Pluteus cervinus</name>
    <dbReference type="NCBI Taxonomy" id="181527"/>
    <lineage>
        <taxon>Eukaryota</taxon>
        <taxon>Fungi</taxon>
        <taxon>Dikarya</taxon>
        <taxon>Basidiomycota</taxon>
        <taxon>Agaricomycotina</taxon>
        <taxon>Agaricomycetes</taxon>
        <taxon>Agaricomycetidae</taxon>
        <taxon>Agaricales</taxon>
        <taxon>Pluteineae</taxon>
        <taxon>Pluteaceae</taxon>
        <taxon>Pluteus</taxon>
    </lineage>
</organism>
<name>A0ACD3AQ97_9AGAR</name>
<sequence length="227" mass="25013">MVSRKLMGVWAVLDFLLLAAGVISVVLSIVWRAPNILMNMVLSESDLTAGMILGIALLVTFAISIGAVVQRSHVTVGLVVLNYTLLLDALGIVIIGTFVWFFTLQERANFHKLWVEATPAVRQTLQDQFKCCGYFNGTDAAEIGGFCQSQDFINGLNTTVLSNFCVTPVTAFADYTLNNVFTDTIKVYGFMAVILCLLLATLCVIKKRREDERFKKIDAKRGGRGFV</sequence>
<protein>
    <submittedName>
        <fullName evidence="1">Tetraspanin</fullName>
    </submittedName>
</protein>
<proteinExistence type="predicted"/>